<dbReference type="EMBL" id="JZWS03000005">
    <property type="protein sequence ID" value="MEW9491529.1"/>
    <property type="molecule type" value="Genomic_DNA"/>
</dbReference>
<accession>A0ACC6TNS1</accession>
<organism evidence="1 2">
    <name type="scientific">Candidatus Aramenus sulfurataquae</name>
    <dbReference type="NCBI Taxonomy" id="1326980"/>
    <lineage>
        <taxon>Archaea</taxon>
        <taxon>Thermoproteota</taxon>
        <taxon>Thermoprotei</taxon>
        <taxon>Sulfolobales</taxon>
        <taxon>Sulfolobaceae</taxon>
        <taxon>Candidatus Aramenus</taxon>
    </lineage>
</organism>
<name>A0ACC6TNS1_9CREN</name>
<protein>
    <submittedName>
        <fullName evidence="1">Cell division protein CdvB</fullName>
    </submittedName>
</protein>
<evidence type="ECO:0000313" key="2">
    <source>
        <dbReference type="Proteomes" id="UP000053480"/>
    </source>
</evidence>
<dbReference type="Proteomes" id="UP000053480">
    <property type="component" value="Unassembled WGS sequence"/>
</dbReference>
<evidence type="ECO:0000313" key="1">
    <source>
        <dbReference type="EMBL" id="MEW9491529.1"/>
    </source>
</evidence>
<gene>
    <name evidence="1" type="primary">cdvB</name>
    <name evidence="1" type="ORF">TQ35_0004920</name>
</gene>
<comment type="caution">
    <text evidence="1">The sequence shown here is derived from an EMBL/GenBank/DDBJ whole genome shotgun (WGS) entry which is preliminary data.</text>
</comment>
<sequence length="256" mass="29210">MLKKLFVSYFNNDKKKKEQLGRLLTEISIKLKDQQTRIDESIRRLKDRDKELFDKVVRAQIDGDFAKATIYAQEISEIRKIIKVFYTAYLAIEKVRLRLDTVQEVQGVSLVLFPIVRILEGLKDQIKTISPEIAMTLDSITSSVNSIAAETGMISDRSVVPAVIDEQAKKILEEAQKSAEQKVKELLPDLPHPPTETPAKVEVKKRLDEKEILNYISETGGYLDLDYVSKRYGVRKEEVLNLLREMSSKGLISLEA</sequence>
<keyword evidence="1" id="KW-0132">Cell division</keyword>
<keyword evidence="1" id="KW-0131">Cell cycle</keyword>
<reference evidence="1" key="1">
    <citation type="submission" date="2024-07" db="EMBL/GenBank/DDBJ databases">
        <title>Metagenome and Metagenome-Assembled Genomes of Archaea from a hot spring from the geothermal field of Los Azufres, Mexico.</title>
        <authorList>
            <person name="Marin-Paredes R."/>
            <person name="Martinez-Romero E."/>
            <person name="Servin-Garciduenas L.E."/>
        </authorList>
    </citation>
    <scope>NUCLEOTIDE SEQUENCE</scope>
    <source>
        <strain evidence="1">AZ1-454</strain>
    </source>
</reference>
<proteinExistence type="predicted"/>